<feature type="transmembrane region" description="Helical" evidence="1">
    <location>
        <begin position="20"/>
        <end position="44"/>
    </location>
</feature>
<evidence type="ECO:0008006" key="4">
    <source>
        <dbReference type="Google" id="ProtNLM"/>
    </source>
</evidence>
<keyword evidence="1" id="KW-1133">Transmembrane helix</keyword>
<dbReference type="EMBL" id="BPLR01017700">
    <property type="protein sequence ID" value="GIY93752.1"/>
    <property type="molecule type" value="Genomic_DNA"/>
</dbReference>
<gene>
    <name evidence="2" type="ORF">CEXT_632441</name>
</gene>
<dbReference type="Proteomes" id="UP001054945">
    <property type="component" value="Unassembled WGS sequence"/>
</dbReference>
<reference evidence="2 3" key="1">
    <citation type="submission" date="2021-06" db="EMBL/GenBank/DDBJ databases">
        <title>Caerostris extrusa draft genome.</title>
        <authorList>
            <person name="Kono N."/>
            <person name="Arakawa K."/>
        </authorList>
    </citation>
    <scope>NUCLEOTIDE SEQUENCE [LARGE SCALE GENOMIC DNA]</scope>
</reference>
<keyword evidence="1" id="KW-0472">Membrane</keyword>
<comment type="caution">
    <text evidence="2">The sequence shown here is derived from an EMBL/GenBank/DDBJ whole genome shotgun (WGS) entry which is preliminary data.</text>
</comment>
<protein>
    <recommendedName>
        <fullName evidence="4">Ionotropic glutamate receptor C-terminal domain-containing protein</fullName>
    </recommendedName>
</protein>
<keyword evidence="1" id="KW-0812">Transmembrane</keyword>
<keyword evidence="3" id="KW-1185">Reference proteome</keyword>
<evidence type="ECO:0000256" key="1">
    <source>
        <dbReference type="SAM" id="Phobius"/>
    </source>
</evidence>
<name>A0AAV4XGI1_CAEEX</name>
<evidence type="ECO:0000313" key="3">
    <source>
        <dbReference type="Proteomes" id="UP001054945"/>
    </source>
</evidence>
<dbReference type="AlphaFoldDB" id="A0AAV4XGI1"/>
<organism evidence="2 3">
    <name type="scientific">Caerostris extrusa</name>
    <name type="common">Bark spider</name>
    <name type="synonym">Caerostris bankana</name>
    <dbReference type="NCBI Taxonomy" id="172846"/>
    <lineage>
        <taxon>Eukaryota</taxon>
        <taxon>Metazoa</taxon>
        <taxon>Ecdysozoa</taxon>
        <taxon>Arthropoda</taxon>
        <taxon>Chelicerata</taxon>
        <taxon>Arachnida</taxon>
        <taxon>Araneae</taxon>
        <taxon>Araneomorphae</taxon>
        <taxon>Entelegynae</taxon>
        <taxon>Araneoidea</taxon>
        <taxon>Araneidae</taxon>
        <taxon>Caerostris</taxon>
    </lineage>
</organism>
<accession>A0AAV4XGI1</accession>
<proteinExistence type="predicted"/>
<evidence type="ECO:0000313" key="2">
    <source>
        <dbReference type="EMBL" id="GIY93752.1"/>
    </source>
</evidence>
<sequence length="109" mass="12348">MGTVVGQPSNIGNGSVRSRILLTAWLLFVLISLSYSVTLLSHLIQPAKVAPIRNFRELSELCSPEVIRLLSTDYEQIWWRHDAFSLRIGKHVMDLIAIFIADVSNKLTW</sequence>